<keyword evidence="2" id="KW-1185">Reference proteome</keyword>
<dbReference type="Proteomes" id="UP000634308">
    <property type="component" value="Unassembled WGS sequence"/>
</dbReference>
<name>A0ABQ2S176_9DEIO</name>
<organism evidence="1 2">
    <name type="scientific">Deinococcus seoulensis</name>
    <dbReference type="NCBI Taxonomy" id="1837379"/>
    <lineage>
        <taxon>Bacteria</taxon>
        <taxon>Thermotogati</taxon>
        <taxon>Deinococcota</taxon>
        <taxon>Deinococci</taxon>
        <taxon>Deinococcales</taxon>
        <taxon>Deinococcaceae</taxon>
        <taxon>Deinococcus</taxon>
    </lineage>
</organism>
<evidence type="ECO:0008006" key="3">
    <source>
        <dbReference type="Google" id="ProtNLM"/>
    </source>
</evidence>
<dbReference type="RefSeq" id="WP_189066801.1">
    <property type="nucleotide sequence ID" value="NZ_BMQM01000054.1"/>
</dbReference>
<sequence>MTTPPTNPNSTNALGLKHVYTLASREGVCCVPLPYDPARPYWPSHVCLDGLGARVMARHAEPGKRSRFTFDKLQLHRGIEWLVLVCLPSGPADDPVLYRIPRSVWQHCASITIDLHDSSAWPVAYRWSPPTRQEERRNRQLDLEVWQIADELAAAASGTAFSSGSVWAGGQ</sequence>
<reference evidence="2" key="1">
    <citation type="journal article" date="2019" name="Int. J. Syst. Evol. Microbiol.">
        <title>The Global Catalogue of Microorganisms (GCM) 10K type strain sequencing project: providing services to taxonomists for standard genome sequencing and annotation.</title>
        <authorList>
            <consortium name="The Broad Institute Genomics Platform"/>
            <consortium name="The Broad Institute Genome Sequencing Center for Infectious Disease"/>
            <person name="Wu L."/>
            <person name="Ma J."/>
        </authorList>
    </citation>
    <scope>NUCLEOTIDE SEQUENCE [LARGE SCALE GENOMIC DNA]</scope>
    <source>
        <strain evidence="2">JCM 31404</strain>
    </source>
</reference>
<evidence type="ECO:0000313" key="1">
    <source>
        <dbReference type="EMBL" id="GGR75229.1"/>
    </source>
</evidence>
<gene>
    <name evidence="1" type="ORF">GCM10008959_40430</name>
</gene>
<dbReference type="EMBL" id="BMQM01000054">
    <property type="protein sequence ID" value="GGR75229.1"/>
    <property type="molecule type" value="Genomic_DNA"/>
</dbReference>
<evidence type="ECO:0000313" key="2">
    <source>
        <dbReference type="Proteomes" id="UP000634308"/>
    </source>
</evidence>
<accession>A0ABQ2S176</accession>
<comment type="caution">
    <text evidence="1">The sequence shown here is derived from an EMBL/GenBank/DDBJ whole genome shotgun (WGS) entry which is preliminary data.</text>
</comment>
<proteinExistence type="predicted"/>
<protein>
    <recommendedName>
        <fullName evidence="3">DUF4365 domain-containing protein</fullName>
    </recommendedName>
</protein>